<dbReference type="RefSeq" id="XP_018137055.2">
    <property type="nucleotide sequence ID" value="XM_018289650.2"/>
</dbReference>
<comment type="caution">
    <text evidence="1">The sequence shown here is derived from an EMBL/GenBank/DDBJ whole genome shotgun (WGS) entry which is preliminary data.</text>
</comment>
<proteinExistence type="predicted"/>
<dbReference type="Proteomes" id="UP000078397">
    <property type="component" value="Unassembled WGS sequence"/>
</dbReference>
<dbReference type="EMBL" id="LSBJ02000012">
    <property type="protein sequence ID" value="OAQ58975.2"/>
    <property type="molecule type" value="Genomic_DNA"/>
</dbReference>
<dbReference type="AlphaFoldDB" id="A0A179F0J2"/>
<gene>
    <name evidence="1" type="ORF">VFPPC_11470</name>
</gene>
<dbReference type="GeneID" id="28853644"/>
<dbReference type="KEGG" id="pchm:VFPPC_11470"/>
<dbReference type="STRING" id="1380566.A0A179F0J2"/>
<keyword evidence="2" id="KW-1185">Reference proteome</keyword>
<evidence type="ECO:0000313" key="1">
    <source>
        <dbReference type="EMBL" id="OAQ58975.2"/>
    </source>
</evidence>
<protein>
    <submittedName>
        <fullName evidence="1">Uncharacterized protein</fullName>
    </submittedName>
</protein>
<accession>A0A179F0J2</accession>
<name>A0A179F0J2_METCM</name>
<organism evidence="1 2">
    <name type="scientific">Pochonia chlamydosporia 170</name>
    <dbReference type="NCBI Taxonomy" id="1380566"/>
    <lineage>
        <taxon>Eukaryota</taxon>
        <taxon>Fungi</taxon>
        <taxon>Dikarya</taxon>
        <taxon>Ascomycota</taxon>
        <taxon>Pezizomycotina</taxon>
        <taxon>Sordariomycetes</taxon>
        <taxon>Hypocreomycetidae</taxon>
        <taxon>Hypocreales</taxon>
        <taxon>Clavicipitaceae</taxon>
        <taxon>Pochonia</taxon>
    </lineage>
</organism>
<sequence>MNGPQSYNHRSRAHDLLFFSIAQTSYPPNQSYGISAHMMPGTTRTASHSQPIVPASSARYDSPTLHPMPPNGLTGQPGVTPPCGSASVMLPNRVVYNGALPPRVVGSQGRRGSLLCNAGRPVVPAAGEKYNAVQTKDADGKYPCPHCAKSYLSRQALEAPPAMPALFAVATQLDWTTCAVLKLKIKNRAQAEKTCGLSNEKARDQTNELNNIPSDVAAYPIDTSPVSHGMNKVGDGSRGPFLPAISKA</sequence>
<dbReference type="OrthoDB" id="9439903at2759"/>
<evidence type="ECO:0000313" key="2">
    <source>
        <dbReference type="Proteomes" id="UP000078397"/>
    </source>
</evidence>
<reference evidence="1 2" key="1">
    <citation type="journal article" date="2016" name="PLoS Pathog.">
        <title>Biosynthesis of antibiotic leucinostatins in bio-control fungus Purpureocillium lilacinum and their inhibition on phytophthora revealed by genome mining.</title>
        <authorList>
            <person name="Wang G."/>
            <person name="Liu Z."/>
            <person name="Lin R."/>
            <person name="Li E."/>
            <person name="Mao Z."/>
            <person name="Ling J."/>
            <person name="Yang Y."/>
            <person name="Yin W.B."/>
            <person name="Xie B."/>
        </authorList>
    </citation>
    <scope>NUCLEOTIDE SEQUENCE [LARGE SCALE GENOMIC DNA]</scope>
    <source>
        <strain evidence="1">170</strain>
    </source>
</reference>